<sequence>MASRKLASRPEGGGEGEDTGSPTATTTTGGERERRSGPAGGGGSAAGGVSLEADVLAVNEEILEMLKLLDYETQFCNKELSPITASYFSFPAPNVALQLTYFHSLVYWLLQQLGKQPSFSAYDDPNTIATNLLVALQELDLGMEVTPQKLKQAYGEFTCNLIHTLLRAVLQARRFQFQPPQFPDEGQDDEAEVDEEAEINAEDMEEDIAAAEDDEDVMYSEVVHTADKKTDEEREEQGLLETQVDPHEWALELERVTPKLKVTMPHDPKEWRTHLEQTQVFKKTVDEHLPTASGQLNKISQEIGGALERVRNKEAFINQQFEHLALDHQHVQQDLRKTQQRYTELNDTVTNLQTELKMLTEQEDNLKQELEDRSSTVTDSSPLVKVKDTLKKLKAEIRQMELKIGVVCQTVLQSKMARIRPQLNNRIPFRENSIELEGEEI</sequence>
<evidence type="ECO:0000256" key="3">
    <source>
        <dbReference type="ARBA" id="ARBA00023069"/>
    </source>
</evidence>
<comment type="subcellular location">
    <subcellularLocation>
        <location evidence="1">Cell projection</location>
        <location evidence="1">Cilium</location>
    </subcellularLocation>
</comment>
<feature type="coiled-coil region" evidence="5">
    <location>
        <begin position="194"/>
        <end position="221"/>
    </location>
</feature>
<evidence type="ECO:0000256" key="6">
    <source>
        <dbReference type="SAM" id="MobiDB-lite"/>
    </source>
</evidence>
<dbReference type="GO" id="GO:1905515">
    <property type="term" value="P:non-motile cilium assembly"/>
    <property type="evidence" value="ECO:0007669"/>
    <property type="project" value="TreeGrafter"/>
</dbReference>
<dbReference type="EMBL" id="CDMY01000525">
    <property type="protein sequence ID" value="CEM20327.1"/>
    <property type="molecule type" value="Genomic_DNA"/>
</dbReference>
<feature type="coiled-coil region" evidence="5">
    <location>
        <begin position="328"/>
        <end position="403"/>
    </location>
</feature>
<dbReference type="Pfam" id="PF10498">
    <property type="entry name" value="IFT57"/>
    <property type="match status" value="1"/>
</dbReference>
<proteinExistence type="inferred from homology"/>
<evidence type="ECO:0000313" key="8">
    <source>
        <dbReference type="Proteomes" id="UP000041254"/>
    </source>
</evidence>
<keyword evidence="8" id="KW-1185">Reference proteome</keyword>
<evidence type="ECO:0000256" key="1">
    <source>
        <dbReference type="ARBA" id="ARBA00004138"/>
    </source>
</evidence>
<dbReference type="GO" id="GO:0005929">
    <property type="term" value="C:cilium"/>
    <property type="evidence" value="ECO:0007669"/>
    <property type="project" value="UniProtKB-SubCell"/>
</dbReference>
<dbReference type="OrthoDB" id="423881at2759"/>
<dbReference type="InParanoid" id="A0A0G4FY16"/>
<dbReference type="InterPro" id="IPR019530">
    <property type="entry name" value="Intra-flagellar_transport_57"/>
</dbReference>
<reference evidence="7 8" key="1">
    <citation type="submission" date="2014-11" db="EMBL/GenBank/DDBJ databases">
        <authorList>
            <person name="Zhu J."/>
            <person name="Qi W."/>
            <person name="Song R."/>
        </authorList>
    </citation>
    <scope>NUCLEOTIDE SEQUENCE [LARGE SCALE GENOMIC DNA]</scope>
</reference>
<dbReference type="AlphaFoldDB" id="A0A0G4FY16"/>
<gene>
    <name evidence="7" type="ORF">Vbra_21809</name>
</gene>
<dbReference type="GO" id="GO:0042073">
    <property type="term" value="P:intraciliary transport"/>
    <property type="evidence" value="ECO:0007669"/>
    <property type="project" value="TreeGrafter"/>
</dbReference>
<dbReference type="STRING" id="1169540.A0A0G4FY16"/>
<dbReference type="PANTHER" id="PTHR16011:SF0">
    <property type="entry name" value="INTRAFLAGELLAR TRANSPORT PROTEIN 57 HOMOLOG"/>
    <property type="match status" value="1"/>
</dbReference>
<evidence type="ECO:0000256" key="4">
    <source>
        <dbReference type="ARBA" id="ARBA00023273"/>
    </source>
</evidence>
<accession>A0A0G4FY16</accession>
<dbReference type="GO" id="GO:0005794">
    <property type="term" value="C:Golgi apparatus"/>
    <property type="evidence" value="ECO:0007669"/>
    <property type="project" value="TreeGrafter"/>
</dbReference>
<dbReference type="PANTHER" id="PTHR16011">
    <property type="entry name" value="IFT57/HIPPI"/>
    <property type="match status" value="1"/>
</dbReference>
<keyword evidence="3" id="KW-0969">Cilium</keyword>
<keyword evidence="5" id="KW-0175">Coiled coil</keyword>
<evidence type="ECO:0000256" key="5">
    <source>
        <dbReference type="SAM" id="Coils"/>
    </source>
</evidence>
<dbReference type="OMA" id="VHAHDQD"/>
<protein>
    <recommendedName>
        <fullName evidence="9">Intraflagellar transport protein 57 homolog</fullName>
    </recommendedName>
</protein>
<dbReference type="PhylomeDB" id="A0A0G4FY16"/>
<dbReference type="GO" id="GO:0030992">
    <property type="term" value="C:intraciliary transport particle B"/>
    <property type="evidence" value="ECO:0007669"/>
    <property type="project" value="TreeGrafter"/>
</dbReference>
<dbReference type="VEuPathDB" id="CryptoDB:Vbra_21809"/>
<keyword evidence="4" id="KW-0966">Cell projection</keyword>
<evidence type="ECO:0008006" key="9">
    <source>
        <dbReference type="Google" id="ProtNLM"/>
    </source>
</evidence>
<name>A0A0G4FY16_VITBC</name>
<evidence type="ECO:0000256" key="2">
    <source>
        <dbReference type="ARBA" id="ARBA00009415"/>
    </source>
</evidence>
<organism evidence="7 8">
    <name type="scientific">Vitrella brassicaformis (strain CCMP3155)</name>
    <dbReference type="NCBI Taxonomy" id="1169540"/>
    <lineage>
        <taxon>Eukaryota</taxon>
        <taxon>Sar</taxon>
        <taxon>Alveolata</taxon>
        <taxon>Colpodellida</taxon>
        <taxon>Vitrellaceae</taxon>
        <taxon>Vitrella</taxon>
    </lineage>
</organism>
<comment type="similarity">
    <text evidence="2">Belongs to the IFT57 family.</text>
</comment>
<dbReference type="Proteomes" id="UP000041254">
    <property type="component" value="Unassembled WGS sequence"/>
</dbReference>
<feature type="region of interest" description="Disordered" evidence="6">
    <location>
        <begin position="1"/>
        <end position="46"/>
    </location>
</feature>
<evidence type="ECO:0000313" key="7">
    <source>
        <dbReference type="EMBL" id="CEM20327.1"/>
    </source>
</evidence>
<dbReference type="GO" id="GO:0005815">
    <property type="term" value="C:microtubule organizing center"/>
    <property type="evidence" value="ECO:0007669"/>
    <property type="project" value="TreeGrafter"/>
</dbReference>
<feature type="compositionally biased region" description="Low complexity" evidence="6">
    <location>
        <begin position="19"/>
        <end position="29"/>
    </location>
</feature>